<dbReference type="InterPro" id="IPR004107">
    <property type="entry name" value="Integrase_SAM-like_N"/>
</dbReference>
<proteinExistence type="inferred from homology"/>
<feature type="domain" description="Core-binding (CB)" evidence="8">
    <location>
        <begin position="78"/>
        <end position="180"/>
    </location>
</feature>
<dbReference type="Pfam" id="PF02899">
    <property type="entry name" value="Phage_int_SAM_1"/>
    <property type="match status" value="1"/>
</dbReference>
<protein>
    <submittedName>
        <fullName evidence="9">Tyrosine-type recombinase/integrase</fullName>
    </submittedName>
</protein>
<dbReference type="EMBL" id="CP048000">
    <property type="protein sequence ID" value="QHQ61068.1"/>
    <property type="molecule type" value="Genomic_DNA"/>
</dbReference>
<comment type="function">
    <text evidence="1">Site-specific tyrosine recombinase, which acts by catalyzing the cutting and rejoining of the recombining DNA molecules.</text>
</comment>
<dbReference type="InterPro" id="IPR050090">
    <property type="entry name" value="Tyrosine_recombinase_XerCD"/>
</dbReference>
<evidence type="ECO:0000259" key="8">
    <source>
        <dbReference type="PROSITE" id="PS51900"/>
    </source>
</evidence>
<evidence type="ECO:0000313" key="9">
    <source>
        <dbReference type="EMBL" id="QHQ61068.1"/>
    </source>
</evidence>
<evidence type="ECO:0000256" key="3">
    <source>
        <dbReference type="ARBA" id="ARBA00022908"/>
    </source>
</evidence>
<keyword evidence="3" id="KW-0229">DNA integration</keyword>
<evidence type="ECO:0000259" key="7">
    <source>
        <dbReference type="PROSITE" id="PS51898"/>
    </source>
</evidence>
<evidence type="ECO:0000256" key="6">
    <source>
        <dbReference type="PROSITE-ProRule" id="PRU01248"/>
    </source>
</evidence>
<dbReference type="Gene3D" id="1.10.150.130">
    <property type="match status" value="1"/>
</dbReference>
<dbReference type="InterPro" id="IPR011010">
    <property type="entry name" value="DNA_brk_join_enz"/>
</dbReference>
<dbReference type="AlphaFoldDB" id="A0A6P1TNW0"/>
<dbReference type="Pfam" id="PF00589">
    <property type="entry name" value="Phage_integrase"/>
    <property type="match status" value="1"/>
</dbReference>
<keyword evidence="4 6" id="KW-0238">DNA-binding</keyword>
<organism evidence="9 10">
    <name type="scientific">Anaerocolumna sedimenticola</name>
    <dbReference type="NCBI Taxonomy" id="2696063"/>
    <lineage>
        <taxon>Bacteria</taxon>
        <taxon>Bacillati</taxon>
        <taxon>Bacillota</taxon>
        <taxon>Clostridia</taxon>
        <taxon>Lachnospirales</taxon>
        <taxon>Lachnospiraceae</taxon>
        <taxon>Anaerocolumna</taxon>
    </lineage>
</organism>
<feature type="domain" description="Tyr recombinase" evidence="7">
    <location>
        <begin position="204"/>
        <end position="388"/>
    </location>
</feature>
<comment type="similarity">
    <text evidence="2">Belongs to the 'phage' integrase family.</text>
</comment>
<dbReference type="KEGG" id="anr:Ana3638_10050"/>
<evidence type="ECO:0000313" key="10">
    <source>
        <dbReference type="Proteomes" id="UP000464314"/>
    </source>
</evidence>
<dbReference type="InterPro" id="IPR013762">
    <property type="entry name" value="Integrase-like_cat_sf"/>
</dbReference>
<sequence length="397" mass="45530">MNQRSIETFSAFLKTKGYAEQTIHSYSKALEIVSDTWDTDDPNVLYEHINSTLKTLEPTLKTSTMHNIRAAARQFFFLKTGTIYKDYVQKTNTQSGYADILNDFFIYSTEFKRITSESTKSECQHIKAFLCYLGDTTYESLSKLKAHDIRDYVCIAFQDLTTSSIGRYVTSLRNFFRFLEYKGYPINESLIELPLAPADWAKGKVPVVLTKDEEKRLRDHHPVNQKNDNRNRIIILLMLDLGMRCSEVANLKLTDISWSKGTIKLHDTKNAHDRELPLPSSLGHMIEIYILSERPKVKIDMLFIRKYLHSYLPMNLGCVRRVVREAFQKENISGWWKGSHALRRTAASHIYNSGIGLKLTADLLGHESIDSTTAYVKVDFDSLRSVAVSWPGGDSNE</sequence>
<keyword evidence="5" id="KW-0233">DNA recombination</keyword>
<name>A0A6P1TNW0_9FIRM</name>
<dbReference type="InterPro" id="IPR010998">
    <property type="entry name" value="Integrase_recombinase_N"/>
</dbReference>
<dbReference type="PANTHER" id="PTHR30349">
    <property type="entry name" value="PHAGE INTEGRASE-RELATED"/>
    <property type="match status" value="1"/>
</dbReference>
<accession>A0A6P1TNW0</accession>
<dbReference type="RefSeq" id="WP_161837895.1">
    <property type="nucleotide sequence ID" value="NZ_CP048000.1"/>
</dbReference>
<dbReference type="PROSITE" id="PS51898">
    <property type="entry name" value="TYR_RECOMBINASE"/>
    <property type="match status" value="1"/>
</dbReference>
<dbReference type="Proteomes" id="UP000464314">
    <property type="component" value="Chromosome"/>
</dbReference>
<dbReference type="PANTHER" id="PTHR30349:SF41">
    <property type="entry name" value="INTEGRASE_RECOMBINASE PROTEIN MJ0367-RELATED"/>
    <property type="match status" value="1"/>
</dbReference>
<gene>
    <name evidence="9" type="ORF">Ana3638_10050</name>
</gene>
<keyword evidence="10" id="KW-1185">Reference proteome</keyword>
<dbReference type="SUPFAM" id="SSF56349">
    <property type="entry name" value="DNA breaking-rejoining enzymes"/>
    <property type="match status" value="1"/>
</dbReference>
<dbReference type="GO" id="GO:0003677">
    <property type="term" value="F:DNA binding"/>
    <property type="evidence" value="ECO:0007669"/>
    <property type="project" value="UniProtKB-UniRule"/>
</dbReference>
<dbReference type="InterPro" id="IPR002104">
    <property type="entry name" value="Integrase_catalytic"/>
</dbReference>
<dbReference type="Gene3D" id="1.10.443.10">
    <property type="entry name" value="Intergrase catalytic core"/>
    <property type="match status" value="1"/>
</dbReference>
<dbReference type="PROSITE" id="PS51900">
    <property type="entry name" value="CB"/>
    <property type="match status" value="1"/>
</dbReference>
<dbReference type="GO" id="GO:0015074">
    <property type="term" value="P:DNA integration"/>
    <property type="evidence" value="ECO:0007669"/>
    <property type="project" value="UniProtKB-KW"/>
</dbReference>
<evidence type="ECO:0000256" key="1">
    <source>
        <dbReference type="ARBA" id="ARBA00003283"/>
    </source>
</evidence>
<dbReference type="GO" id="GO:0006310">
    <property type="term" value="P:DNA recombination"/>
    <property type="evidence" value="ECO:0007669"/>
    <property type="project" value="UniProtKB-KW"/>
</dbReference>
<evidence type="ECO:0000256" key="4">
    <source>
        <dbReference type="ARBA" id="ARBA00023125"/>
    </source>
</evidence>
<dbReference type="InterPro" id="IPR044068">
    <property type="entry name" value="CB"/>
</dbReference>
<reference evidence="9 10" key="1">
    <citation type="submission" date="2020-01" db="EMBL/GenBank/DDBJ databases">
        <title>Genome analysis of Anaerocolumna sp. CBA3638.</title>
        <authorList>
            <person name="Kim J."/>
            <person name="Roh S.W."/>
        </authorList>
    </citation>
    <scope>NUCLEOTIDE SEQUENCE [LARGE SCALE GENOMIC DNA]</scope>
    <source>
        <strain evidence="9 10">CBA3638</strain>
    </source>
</reference>
<evidence type="ECO:0000256" key="5">
    <source>
        <dbReference type="ARBA" id="ARBA00023172"/>
    </source>
</evidence>
<evidence type="ECO:0000256" key="2">
    <source>
        <dbReference type="ARBA" id="ARBA00008857"/>
    </source>
</evidence>